<protein>
    <submittedName>
        <fullName evidence="1">Uncharacterized protein</fullName>
    </submittedName>
</protein>
<geneLocation type="plasmid" evidence="2 4">
    <name>pRIVM_C010761_1</name>
</geneLocation>
<dbReference type="AlphaFoldDB" id="A0AA46P425"/>
<evidence type="ECO:0000313" key="3">
    <source>
        <dbReference type="Proteomes" id="UP001164064"/>
    </source>
</evidence>
<dbReference type="RefSeq" id="WP_263503856.1">
    <property type="nucleotide sequence ID" value="NZ_CP089045.1"/>
</dbReference>
<evidence type="ECO:0000313" key="1">
    <source>
        <dbReference type="EMBL" id="UYF73456.1"/>
    </source>
</evidence>
<geneLocation type="plasmid" evidence="1 3">
    <name>pRIVM_C010559_1</name>
</geneLocation>
<dbReference type="Proteomes" id="UP001164081">
    <property type="component" value="Plasmid pRIVM_C010761_1"/>
</dbReference>
<proteinExistence type="predicted"/>
<gene>
    <name evidence="2" type="ORF">LSO58_17320</name>
    <name evidence="1" type="ORF">LSO60_17200</name>
</gene>
<sequence length="648" mass="73781">MIFKIHKGIFMLNHKTQVCFFNNLIGRFYKNHLIIDVKPLNLDFILDVIEFPTSIEGFKKAPKVSKIKIPFTQLAQDLQPQNYLDLVQSDAKNLYLQIGQERRYIHGEQTNFSYATSVFQQIGDDEVLQLEALNYALKLQSITNGIQQHTTAIETYIELKPLRYAFSLDTFISATADLDQPFDTREALSGHIVNHWEKWVKANNITSESSYDAVLINTDKLILVRVGIHSFSVKITDLEVADGVIYASLCDLELLQVLLPTFFDGIPCRITAYAVMNIQYAVSQYKTWLSSQNLKKIQYVRKQGIEKYLRKKLEDESDLIGNAQLAKTLMNTSYTEQTVSFFSDAWGLSYANHFEKKIRHVFDLVIQALDHEGISLEQLQFINSLTKGAIENAINEMLNKTGSPLNVVPTLTQELLLICDEFNAKKLNISSELLDAITQFAEQYAVSPLLAIKRDSAVYLLYEPLDADNQLIDYEWFCTAVYTKNQFVPEADEQHKTNVADLLKSVEVLHVFKPNILSWTNGKVFETPEEKKNAFMLCLTPEAFENQIEFLRTKNAIPGYFKNLITSLGGLSTVATEQDKYGVFLIESIAKNSTGFAYQGQLFPIDQNAQIDLDQCSNLTLNSKLLPKNYLTFKRLMRLSDSLTNGVK</sequence>
<name>A0AA46P425_9GAMM</name>
<organism evidence="1 3">
    <name type="scientific">Acinetobacter ursingii</name>
    <dbReference type="NCBI Taxonomy" id="108980"/>
    <lineage>
        <taxon>Bacteria</taxon>
        <taxon>Pseudomonadati</taxon>
        <taxon>Pseudomonadota</taxon>
        <taxon>Gammaproteobacteria</taxon>
        <taxon>Moraxellales</taxon>
        <taxon>Moraxellaceae</taxon>
        <taxon>Acinetobacter</taxon>
    </lineage>
</organism>
<accession>A0AA46P425</accession>
<keyword evidence="1" id="KW-0614">Plasmid</keyword>
<reference evidence="1" key="1">
    <citation type="journal article" date="2022" name="J Glob Antimicrob Resist">
        <title>Comparative analysis of IMP-4- and OXA-58-containing plasmids of three carbapenemase-producing Acinetobacter ursingii strains in the Netherlands.</title>
        <authorList>
            <person name="Hendrickx A.P.A."/>
            <person name="Schade R.P."/>
            <person name="Landman F."/>
            <person name="Bosch T."/>
            <person name="Schouls L.M."/>
            <person name="van Dijk K."/>
        </authorList>
    </citation>
    <scope>NUCLEOTIDE SEQUENCE</scope>
    <source>
        <strain evidence="1">RIVM_C010559</strain>
        <strain evidence="2">RIVM_C010761</strain>
        <plasmid evidence="1 3">pRIVM_C010559_1</plasmid>
        <plasmid evidence="2 4">pRIVM_C010761_1</plasmid>
    </source>
</reference>
<dbReference type="EMBL" id="CP089052">
    <property type="protein sequence ID" value="UYF73456.1"/>
    <property type="molecule type" value="Genomic_DNA"/>
</dbReference>
<evidence type="ECO:0000313" key="4">
    <source>
        <dbReference type="Proteomes" id="UP001164081"/>
    </source>
</evidence>
<dbReference type="EMBL" id="CP089045">
    <property type="protein sequence ID" value="UYF77086.1"/>
    <property type="molecule type" value="Genomic_DNA"/>
</dbReference>
<evidence type="ECO:0000313" key="2">
    <source>
        <dbReference type="EMBL" id="UYF77086.1"/>
    </source>
</evidence>
<dbReference type="Proteomes" id="UP001164064">
    <property type="component" value="Plasmid pRIVM_C010559_1"/>
</dbReference>